<protein>
    <recommendedName>
        <fullName evidence="1">Reverse transcriptase domain-containing protein</fullName>
    </recommendedName>
</protein>
<dbReference type="InterPro" id="IPR053134">
    <property type="entry name" value="RNA-dir_DNA_polymerase"/>
</dbReference>
<dbReference type="PANTHER" id="PTHR24559">
    <property type="entry name" value="TRANSPOSON TY3-I GAG-POL POLYPROTEIN"/>
    <property type="match status" value="1"/>
</dbReference>
<dbReference type="CDD" id="cd01647">
    <property type="entry name" value="RT_LTR"/>
    <property type="match status" value="1"/>
</dbReference>
<evidence type="ECO:0000313" key="2">
    <source>
        <dbReference type="EMBL" id="KAF0899943.1"/>
    </source>
</evidence>
<proteinExistence type="predicted"/>
<gene>
    <name evidence="2" type="ORF">E2562_025503</name>
</gene>
<dbReference type="PANTHER" id="PTHR24559:SF452">
    <property type="entry name" value="INTEGRASE CATALYTIC DOMAIN-CONTAINING PROTEIN"/>
    <property type="match status" value="1"/>
</dbReference>
<accession>A0A6G1CK05</accession>
<dbReference type="AlphaFoldDB" id="A0A6G1CK05"/>
<dbReference type="Pfam" id="PF00078">
    <property type="entry name" value="RVT_1"/>
    <property type="match status" value="1"/>
</dbReference>
<dbReference type="EMBL" id="SPHZ02000009">
    <property type="protein sequence ID" value="KAF0899943.1"/>
    <property type="molecule type" value="Genomic_DNA"/>
</dbReference>
<comment type="caution">
    <text evidence="2">The sequence shown here is derived from an EMBL/GenBank/DDBJ whole genome shotgun (WGS) entry which is preliminary data.</text>
</comment>
<feature type="domain" description="Reverse transcriptase" evidence="1">
    <location>
        <begin position="42"/>
        <end position="130"/>
    </location>
</feature>
<name>A0A6G1CK05_9ORYZ</name>
<evidence type="ECO:0000313" key="3">
    <source>
        <dbReference type="Proteomes" id="UP000479710"/>
    </source>
</evidence>
<keyword evidence="3" id="KW-1185">Reference proteome</keyword>
<dbReference type="Gene3D" id="3.10.10.10">
    <property type="entry name" value="HIV Type 1 Reverse Transcriptase, subunit A, domain 1"/>
    <property type="match status" value="1"/>
</dbReference>
<dbReference type="Proteomes" id="UP000479710">
    <property type="component" value="Unassembled WGS sequence"/>
</dbReference>
<sequence>MFALLQEFTDVFHEPRGLPPAYQREHHIHHASCKGIIRNSASVFSAPVLLVKKHDGTWRFYVDYPRGANLFYKFDLRSGFHQVLMRGPDVHKTVFRTHHSHFEFLVMPFGLTNAPTTFQAIMNAVLKPFLCCFVRERLFLKQSKCAFGANSISYLVHVMSGASVAMDPAKISAVQE</sequence>
<organism evidence="2 3">
    <name type="scientific">Oryza meyeriana var. granulata</name>
    <dbReference type="NCBI Taxonomy" id="110450"/>
    <lineage>
        <taxon>Eukaryota</taxon>
        <taxon>Viridiplantae</taxon>
        <taxon>Streptophyta</taxon>
        <taxon>Embryophyta</taxon>
        <taxon>Tracheophyta</taxon>
        <taxon>Spermatophyta</taxon>
        <taxon>Magnoliopsida</taxon>
        <taxon>Liliopsida</taxon>
        <taxon>Poales</taxon>
        <taxon>Poaceae</taxon>
        <taxon>BOP clade</taxon>
        <taxon>Oryzoideae</taxon>
        <taxon>Oryzeae</taxon>
        <taxon>Oryzinae</taxon>
        <taxon>Oryza</taxon>
        <taxon>Oryza meyeriana</taxon>
    </lineage>
</organism>
<dbReference type="OrthoDB" id="1924993at2759"/>
<dbReference type="InterPro" id="IPR043502">
    <property type="entry name" value="DNA/RNA_pol_sf"/>
</dbReference>
<evidence type="ECO:0000259" key="1">
    <source>
        <dbReference type="Pfam" id="PF00078"/>
    </source>
</evidence>
<dbReference type="InterPro" id="IPR000477">
    <property type="entry name" value="RT_dom"/>
</dbReference>
<dbReference type="SUPFAM" id="SSF56672">
    <property type="entry name" value="DNA/RNA polymerases"/>
    <property type="match status" value="1"/>
</dbReference>
<reference evidence="2 3" key="1">
    <citation type="submission" date="2019-11" db="EMBL/GenBank/DDBJ databases">
        <title>Whole genome sequence of Oryza granulata.</title>
        <authorList>
            <person name="Li W."/>
        </authorList>
    </citation>
    <scope>NUCLEOTIDE SEQUENCE [LARGE SCALE GENOMIC DNA]</scope>
    <source>
        <strain evidence="3">cv. Menghai</strain>
        <tissue evidence="2">Leaf</tissue>
    </source>
</reference>